<evidence type="ECO:0000313" key="2">
    <source>
        <dbReference type="Proteomes" id="UP000271241"/>
    </source>
</evidence>
<protein>
    <submittedName>
        <fullName evidence="1">Uncharacterized protein</fullName>
    </submittedName>
</protein>
<evidence type="ECO:0000313" key="1">
    <source>
        <dbReference type="EMBL" id="RKP08902.1"/>
    </source>
</evidence>
<dbReference type="PANTHER" id="PTHR22876">
    <property type="entry name" value="ZGC:101016"/>
    <property type="match status" value="1"/>
</dbReference>
<keyword evidence="2" id="KW-1185">Reference proteome</keyword>
<proteinExistence type="predicted"/>
<dbReference type="Proteomes" id="UP000271241">
    <property type="component" value="Unassembled WGS sequence"/>
</dbReference>
<dbReference type="AlphaFoldDB" id="A0A4P9XSF1"/>
<dbReference type="EMBL" id="KZ992560">
    <property type="protein sequence ID" value="RKP08902.1"/>
    <property type="molecule type" value="Genomic_DNA"/>
</dbReference>
<feature type="non-terminal residue" evidence="1">
    <location>
        <position position="1"/>
    </location>
</feature>
<sequence>GQKKGQKYQNKEAYHHNRASKKTAKILALPISHVCTHCREVLEWRKQFRKYKPLTQPKKCLRCSQRTVKQAYHVICVSCANKDGVCAKCNKKPPVVGAPETAQSLQQKEREHEQLISGMTERQRRTYLRKLERGD</sequence>
<feature type="non-terminal residue" evidence="1">
    <location>
        <position position="135"/>
    </location>
</feature>
<reference evidence="2" key="1">
    <citation type="journal article" date="2018" name="Nat. Microbiol.">
        <title>Leveraging single-cell genomics to expand the fungal tree of life.</title>
        <authorList>
            <person name="Ahrendt S.R."/>
            <person name="Quandt C.A."/>
            <person name="Ciobanu D."/>
            <person name="Clum A."/>
            <person name="Salamov A."/>
            <person name="Andreopoulos B."/>
            <person name="Cheng J.F."/>
            <person name="Woyke T."/>
            <person name="Pelin A."/>
            <person name="Henrissat B."/>
            <person name="Reynolds N.K."/>
            <person name="Benny G.L."/>
            <person name="Smith M.E."/>
            <person name="James T.Y."/>
            <person name="Grigoriev I.V."/>
        </authorList>
    </citation>
    <scope>NUCLEOTIDE SEQUENCE [LARGE SCALE GENOMIC DNA]</scope>
    <source>
        <strain evidence="2">RSA 1356</strain>
    </source>
</reference>
<dbReference type="InterPro" id="IPR019351">
    <property type="entry name" value="DUF2039"/>
</dbReference>
<accession>A0A4P9XSF1</accession>
<dbReference type="Pfam" id="PF10217">
    <property type="entry name" value="DUF2039"/>
    <property type="match status" value="1"/>
</dbReference>
<gene>
    <name evidence="1" type="ORF">THASP1DRAFT_3124</name>
</gene>
<dbReference type="PANTHER" id="PTHR22876:SF5">
    <property type="entry name" value="CHROMOSOME 9 OPEN READING FRAME 85"/>
    <property type="match status" value="1"/>
</dbReference>
<dbReference type="OrthoDB" id="250548at2759"/>
<name>A0A4P9XSF1_9FUNG</name>
<organism evidence="1 2">
    <name type="scientific">Thamnocephalis sphaerospora</name>
    <dbReference type="NCBI Taxonomy" id="78915"/>
    <lineage>
        <taxon>Eukaryota</taxon>
        <taxon>Fungi</taxon>
        <taxon>Fungi incertae sedis</taxon>
        <taxon>Zoopagomycota</taxon>
        <taxon>Zoopagomycotina</taxon>
        <taxon>Zoopagomycetes</taxon>
        <taxon>Zoopagales</taxon>
        <taxon>Sigmoideomycetaceae</taxon>
        <taxon>Thamnocephalis</taxon>
    </lineage>
</organism>